<dbReference type="GO" id="GO:0020037">
    <property type="term" value="F:heme binding"/>
    <property type="evidence" value="ECO:0007669"/>
    <property type="project" value="InterPro"/>
</dbReference>
<evidence type="ECO:0000256" key="1">
    <source>
        <dbReference type="ARBA" id="ARBA00022617"/>
    </source>
</evidence>
<feature type="compositionally biased region" description="Polar residues" evidence="4">
    <location>
        <begin position="33"/>
        <end position="44"/>
    </location>
</feature>
<feature type="region of interest" description="Disordered" evidence="4">
    <location>
        <begin position="26"/>
        <end position="64"/>
    </location>
</feature>
<dbReference type="InterPro" id="IPR012292">
    <property type="entry name" value="Globin/Proto"/>
</dbReference>
<keyword evidence="3" id="KW-0408">Iron</keyword>
<proteinExistence type="predicted"/>
<dbReference type="InterPro" id="IPR009050">
    <property type="entry name" value="Globin-like_sf"/>
</dbReference>
<dbReference type="Gene3D" id="1.10.490.10">
    <property type="entry name" value="Globins"/>
    <property type="match status" value="1"/>
</dbReference>
<dbReference type="Proteomes" id="UP000614601">
    <property type="component" value="Unassembled WGS sequence"/>
</dbReference>
<organism evidence="6 7">
    <name type="scientific">Bursaphelenchus okinawaensis</name>
    <dbReference type="NCBI Taxonomy" id="465554"/>
    <lineage>
        <taxon>Eukaryota</taxon>
        <taxon>Metazoa</taxon>
        <taxon>Ecdysozoa</taxon>
        <taxon>Nematoda</taxon>
        <taxon>Chromadorea</taxon>
        <taxon>Rhabditida</taxon>
        <taxon>Tylenchina</taxon>
        <taxon>Tylenchomorpha</taxon>
        <taxon>Aphelenchoidea</taxon>
        <taxon>Aphelenchoididae</taxon>
        <taxon>Bursaphelenchus</taxon>
    </lineage>
</organism>
<dbReference type="PROSITE" id="PS01033">
    <property type="entry name" value="GLOBIN"/>
    <property type="match status" value="1"/>
</dbReference>
<reference evidence="6" key="1">
    <citation type="submission" date="2020-09" db="EMBL/GenBank/DDBJ databases">
        <authorList>
            <person name="Kikuchi T."/>
        </authorList>
    </citation>
    <scope>NUCLEOTIDE SEQUENCE</scope>
    <source>
        <strain evidence="6">SH1</strain>
    </source>
</reference>
<evidence type="ECO:0000259" key="5">
    <source>
        <dbReference type="PROSITE" id="PS01033"/>
    </source>
</evidence>
<keyword evidence="1" id="KW-0349">Heme</keyword>
<dbReference type="InterPro" id="IPR000971">
    <property type="entry name" value="Globin"/>
</dbReference>
<comment type="caution">
    <text evidence="6">The sequence shown here is derived from an EMBL/GenBank/DDBJ whole genome shotgun (WGS) entry which is preliminary data.</text>
</comment>
<evidence type="ECO:0000313" key="7">
    <source>
        <dbReference type="Proteomes" id="UP000614601"/>
    </source>
</evidence>
<feature type="compositionally biased region" description="Basic and acidic residues" evidence="4">
    <location>
        <begin position="47"/>
        <end position="59"/>
    </location>
</feature>
<accession>A0A811K8H2</accession>
<keyword evidence="7" id="KW-1185">Reference proteome</keyword>
<dbReference type="InterPro" id="IPR050532">
    <property type="entry name" value="Globin-like_OT"/>
</dbReference>
<feature type="region of interest" description="Disordered" evidence="4">
    <location>
        <begin position="236"/>
        <end position="257"/>
    </location>
</feature>
<dbReference type="OrthoDB" id="5859312at2759"/>
<dbReference type="InterPro" id="IPR044399">
    <property type="entry name" value="Mb-like_M"/>
</dbReference>
<evidence type="ECO:0000313" key="6">
    <source>
        <dbReference type="EMBL" id="CAD5211644.1"/>
    </source>
</evidence>
<keyword evidence="2" id="KW-0479">Metal-binding</keyword>
<protein>
    <recommendedName>
        <fullName evidence="5">Globin domain-containing protein</fullName>
    </recommendedName>
</protein>
<feature type="domain" description="Globin" evidence="5">
    <location>
        <begin position="75"/>
        <end position="222"/>
    </location>
</feature>
<evidence type="ECO:0000256" key="3">
    <source>
        <dbReference type="ARBA" id="ARBA00023004"/>
    </source>
</evidence>
<dbReference type="PANTHER" id="PTHR46458">
    <property type="entry name" value="BLR2807 PROTEIN"/>
    <property type="match status" value="1"/>
</dbReference>
<dbReference type="Proteomes" id="UP000783686">
    <property type="component" value="Unassembled WGS sequence"/>
</dbReference>
<dbReference type="GO" id="GO:0019825">
    <property type="term" value="F:oxygen binding"/>
    <property type="evidence" value="ECO:0007669"/>
    <property type="project" value="InterPro"/>
</dbReference>
<dbReference type="AlphaFoldDB" id="A0A811K8H2"/>
<dbReference type="PANTHER" id="PTHR46458:SF17">
    <property type="entry name" value="GLOBIN FAMILY PROFILE DOMAIN-CONTAINING PROTEIN"/>
    <property type="match status" value="1"/>
</dbReference>
<name>A0A811K8H2_9BILA</name>
<dbReference type="EMBL" id="CAJFCW020000002">
    <property type="protein sequence ID" value="CAG9093993.1"/>
    <property type="molecule type" value="Genomic_DNA"/>
</dbReference>
<dbReference type="GO" id="GO:0046872">
    <property type="term" value="F:metal ion binding"/>
    <property type="evidence" value="ECO:0007669"/>
    <property type="project" value="UniProtKB-KW"/>
</dbReference>
<dbReference type="SUPFAM" id="SSF46458">
    <property type="entry name" value="Globin-like"/>
    <property type="match status" value="1"/>
</dbReference>
<feature type="compositionally biased region" description="Polar residues" evidence="4">
    <location>
        <begin position="244"/>
        <end position="257"/>
    </location>
</feature>
<dbReference type="EMBL" id="CAJFDH010000002">
    <property type="protein sequence ID" value="CAD5211644.1"/>
    <property type="molecule type" value="Genomic_DNA"/>
</dbReference>
<sequence length="271" mass="30838">MKDLEYPPTVQILVAMREVAQSSLHLNAPRASRSLSADGRTSPSPRRAGDRESRKKLERSNSLTNNRTTIPLLPVLSAAQIQVLRKSWKHINTKGLNGVFRRCFQRLESANPAVSAGFRTDRPDSESETKTVIEHSKFLVGLFHRVIMDGEEDLDVYLRQIGARHAFLNEECGIGVPELERLGELIAEVVLKLDGVRQSKEATKIWRLMISKVIDYIRDGFETELRMQRRKISTFTPGIDNRRNSMPSSQNRKQSMKLNVGPAIRKFSNFR</sequence>
<gene>
    <name evidence="6" type="ORF">BOKJ2_LOCUS3797</name>
</gene>
<dbReference type="CDD" id="cd01040">
    <property type="entry name" value="Mb-like"/>
    <property type="match status" value="1"/>
</dbReference>
<evidence type="ECO:0000256" key="2">
    <source>
        <dbReference type="ARBA" id="ARBA00022723"/>
    </source>
</evidence>
<evidence type="ECO:0000256" key="4">
    <source>
        <dbReference type="SAM" id="MobiDB-lite"/>
    </source>
</evidence>